<dbReference type="PANTHER" id="PTHR43316">
    <property type="entry name" value="HYDROLASE, HALOACID DELAHOGENASE-RELATED"/>
    <property type="match status" value="1"/>
</dbReference>
<evidence type="ECO:0000313" key="3">
    <source>
        <dbReference type="Proteomes" id="UP000274350"/>
    </source>
</evidence>
<dbReference type="PRINTS" id="PR00413">
    <property type="entry name" value="HADHALOGNASE"/>
</dbReference>
<dbReference type="InterPro" id="IPR006439">
    <property type="entry name" value="HAD-SF_hydro_IA"/>
</dbReference>
<dbReference type="Proteomes" id="UP000274350">
    <property type="component" value="Chromosome"/>
</dbReference>
<dbReference type="InterPro" id="IPR036412">
    <property type="entry name" value="HAD-like_sf"/>
</dbReference>
<dbReference type="Gene3D" id="1.20.120.1600">
    <property type="match status" value="1"/>
</dbReference>
<evidence type="ECO:0000256" key="1">
    <source>
        <dbReference type="ARBA" id="ARBA00022801"/>
    </source>
</evidence>
<dbReference type="OrthoDB" id="367448at2"/>
<dbReference type="NCBIfam" id="TIGR01549">
    <property type="entry name" value="HAD-SF-IA-v1"/>
    <property type="match status" value="1"/>
</dbReference>
<dbReference type="EMBL" id="CP051152">
    <property type="protein sequence ID" value="QJQ07255.1"/>
    <property type="molecule type" value="Genomic_DNA"/>
</dbReference>
<dbReference type="KEGG" id="upi:EJG51_017130"/>
<evidence type="ECO:0000313" key="2">
    <source>
        <dbReference type="EMBL" id="QJQ07255.1"/>
    </source>
</evidence>
<dbReference type="InterPro" id="IPR051540">
    <property type="entry name" value="S-2-haloacid_dehalogenase"/>
</dbReference>
<dbReference type="SFLD" id="SFLDS00003">
    <property type="entry name" value="Haloacid_Dehalogenase"/>
    <property type="match status" value="1"/>
</dbReference>
<dbReference type="Gene3D" id="3.40.50.1000">
    <property type="entry name" value="HAD superfamily/HAD-like"/>
    <property type="match status" value="1"/>
</dbReference>
<accession>A0A6M4A7S5</accession>
<sequence>MSIKAVLFDLDDTLWPVAPVIMQAELSLHQWMTLNAPQVTQTYSIEDLRKKRNDLVSSDPRFTYDLWALRHTLLRGVFNEFGVDPGKADQAMAVFADARNQVQLYEDVIPALHVLQQTVALGSISNGFADLQKIGLAPHFKISLAAHSFGCAKPDPRIFRAACDGLNLLPHQVLFVGDDLMLDVHAAQQVGMQGIWMNRRQLLLQDLPQRHVMPDAVITNLHEILDYL</sequence>
<dbReference type="InterPro" id="IPR023214">
    <property type="entry name" value="HAD_sf"/>
</dbReference>
<dbReference type="GO" id="GO:0016787">
    <property type="term" value="F:hydrolase activity"/>
    <property type="evidence" value="ECO:0007669"/>
    <property type="project" value="UniProtKB-KW"/>
</dbReference>
<dbReference type="SFLD" id="SFLDG01129">
    <property type="entry name" value="C1.5:_HAD__Beta-PGM__Phosphata"/>
    <property type="match status" value="1"/>
</dbReference>
<dbReference type="PANTHER" id="PTHR43316:SF3">
    <property type="entry name" value="HALOACID DEHALOGENASE, TYPE II (AFU_ORTHOLOGUE AFUA_2G07750)-RELATED"/>
    <property type="match status" value="1"/>
</dbReference>
<keyword evidence="3" id="KW-1185">Reference proteome</keyword>
<dbReference type="AlphaFoldDB" id="A0A6M4A7S5"/>
<keyword evidence="1 2" id="KW-0378">Hydrolase</keyword>
<dbReference type="NCBIfam" id="TIGR01509">
    <property type="entry name" value="HAD-SF-IA-v3"/>
    <property type="match status" value="1"/>
</dbReference>
<name>A0A6M4A7S5_9BURK</name>
<protein>
    <submittedName>
        <fullName evidence="2">HAD family hydrolase</fullName>
    </submittedName>
</protein>
<reference evidence="2 3" key="1">
    <citation type="journal article" date="2019" name="Int. J. Syst. Evol. Microbiol.">
        <title>Undibacterium piscinae sp. nov., isolated from Korean shiner intestine.</title>
        <authorList>
            <person name="Lee S.Y."/>
            <person name="Kang W."/>
            <person name="Kim P.S."/>
            <person name="Kim H.S."/>
            <person name="Sung H."/>
            <person name="Shin N.R."/>
            <person name="Whon T.W."/>
            <person name="Yun J.H."/>
            <person name="Lee J.Y."/>
            <person name="Lee J.Y."/>
            <person name="Jung M.J."/>
            <person name="Jeong Y.S."/>
            <person name="Tak E.J."/>
            <person name="Han J.E."/>
            <person name="Hyun D.W."/>
            <person name="Kang M.S."/>
            <person name="Lee K.E."/>
            <person name="Lee B.H."/>
            <person name="Bae J.W."/>
        </authorList>
    </citation>
    <scope>NUCLEOTIDE SEQUENCE [LARGE SCALE GENOMIC DNA]</scope>
    <source>
        <strain evidence="2 3">S11R28</strain>
    </source>
</reference>
<organism evidence="2 3">
    <name type="scientific">Undibacterium piscinae</name>
    <dbReference type="NCBI Taxonomy" id="2495591"/>
    <lineage>
        <taxon>Bacteria</taxon>
        <taxon>Pseudomonadati</taxon>
        <taxon>Pseudomonadota</taxon>
        <taxon>Betaproteobacteria</taxon>
        <taxon>Burkholderiales</taxon>
        <taxon>Oxalobacteraceae</taxon>
        <taxon>Undibacterium</taxon>
    </lineage>
</organism>
<dbReference type="SUPFAM" id="SSF56784">
    <property type="entry name" value="HAD-like"/>
    <property type="match status" value="1"/>
</dbReference>
<proteinExistence type="predicted"/>
<dbReference type="Pfam" id="PF00702">
    <property type="entry name" value="Hydrolase"/>
    <property type="match status" value="1"/>
</dbReference>
<gene>
    <name evidence="2" type="ORF">EJG51_017130</name>
</gene>